<dbReference type="EMBL" id="KK102818">
    <property type="protein sequence ID" value="KIY96846.1"/>
    <property type="molecule type" value="Genomic_DNA"/>
</dbReference>
<dbReference type="AlphaFoldDB" id="A0A0D2M6J0"/>
<reference evidence="2 3" key="1">
    <citation type="journal article" date="2013" name="BMC Genomics">
        <title>Reconstruction of the lipid metabolism for the microalga Monoraphidium neglectum from its genome sequence reveals characteristics suitable for biofuel production.</title>
        <authorList>
            <person name="Bogen C."/>
            <person name="Al-Dilaimi A."/>
            <person name="Albersmeier A."/>
            <person name="Wichmann J."/>
            <person name="Grundmann M."/>
            <person name="Rupp O."/>
            <person name="Lauersen K.J."/>
            <person name="Blifernez-Klassen O."/>
            <person name="Kalinowski J."/>
            <person name="Goesmann A."/>
            <person name="Mussgnug J.H."/>
            <person name="Kruse O."/>
        </authorList>
    </citation>
    <scope>NUCLEOTIDE SEQUENCE [LARGE SCALE GENOMIC DNA]</scope>
    <source>
        <strain evidence="2 3">SAG 48.87</strain>
    </source>
</reference>
<gene>
    <name evidence="2" type="ORF">MNEG_11118</name>
</gene>
<protein>
    <submittedName>
        <fullName evidence="2">Uncharacterized protein</fullName>
    </submittedName>
</protein>
<keyword evidence="3" id="KW-1185">Reference proteome</keyword>
<dbReference type="Gene3D" id="3.20.20.70">
    <property type="entry name" value="Aldolase class I"/>
    <property type="match status" value="1"/>
</dbReference>
<evidence type="ECO:0000313" key="2">
    <source>
        <dbReference type="EMBL" id="KIY96846.1"/>
    </source>
</evidence>
<sequence>MPAALRTPGARPASRALPPPFAAGSRTQRRVACGSAQPAAGVGIFPAGQRQARVDLPALMVEIRADAFASDPRAAAAGVNAAVTAGATAVVLGAGSGDGGAAALYDAAVQLKELLRGRAALLLLDRTDIASAVDAEGVVLSAAAWERLDFGG</sequence>
<feature type="region of interest" description="Disordered" evidence="1">
    <location>
        <begin position="1"/>
        <end position="25"/>
    </location>
</feature>
<organism evidence="2 3">
    <name type="scientific">Monoraphidium neglectum</name>
    <dbReference type="NCBI Taxonomy" id="145388"/>
    <lineage>
        <taxon>Eukaryota</taxon>
        <taxon>Viridiplantae</taxon>
        <taxon>Chlorophyta</taxon>
        <taxon>core chlorophytes</taxon>
        <taxon>Chlorophyceae</taxon>
        <taxon>CS clade</taxon>
        <taxon>Sphaeropleales</taxon>
        <taxon>Selenastraceae</taxon>
        <taxon>Monoraphidium</taxon>
    </lineage>
</organism>
<proteinExistence type="predicted"/>
<dbReference type="GeneID" id="25728348"/>
<dbReference type="KEGG" id="mng:MNEG_11118"/>
<dbReference type="STRING" id="145388.A0A0D2M6J0"/>
<evidence type="ECO:0000256" key="1">
    <source>
        <dbReference type="SAM" id="MobiDB-lite"/>
    </source>
</evidence>
<accession>A0A0D2M6J0</accession>
<evidence type="ECO:0000313" key="3">
    <source>
        <dbReference type="Proteomes" id="UP000054498"/>
    </source>
</evidence>
<dbReference type="RefSeq" id="XP_013895866.1">
    <property type="nucleotide sequence ID" value="XM_014040412.1"/>
</dbReference>
<name>A0A0D2M6J0_9CHLO</name>
<dbReference type="Proteomes" id="UP000054498">
    <property type="component" value="Unassembled WGS sequence"/>
</dbReference>
<dbReference type="InterPro" id="IPR013785">
    <property type="entry name" value="Aldolase_TIM"/>
</dbReference>